<sequence length="273" mass="31454">LYLLAEAEFEKAWKSQISRQGGTPPFEPALAAYKNAMRKFPDSRYYEHALYKIGLIYNDLGYVLEARTVFEEGIKRNRKSLYNVARKTSLANMLLEEKRYDDAYDAFQLILKKSPKNSEGQLAIIKIANQYFNQKDFNRALKIYKEAERRWPSLVNNTPIIFNNMAEIYFQQKNYPKAKKAYFETINLDPASEKAHSALNRIGDIYLLQGKEMDALAVYDQSAKLDPESSASQYGKIRVADIGVRNPRLPVNSAVLDANSYFEPLKTYNEVLE</sequence>
<dbReference type="SUPFAM" id="SSF48452">
    <property type="entry name" value="TPR-like"/>
    <property type="match status" value="1"/>
</dbReference>
<name>A0A382X437_9ZZZZ</name>
<dbReference type="SMART" id="SM00028">
    <property type="entry name" value="TPR"/>
    <property type="match status" value="5"/>
</dbReference>
<dbReference type="Gene3D" id="1.25.40.10">
    <property type="entry name" value="Tetratricopeptide repeat domain"/>
    <property type="match status" value="3"/>
</dbReference>
<feature type="non-terminal residue" evidence="1">
    <location>
        <position position="1"/>
    </location>
</feature>
<dbReference type="EMBL" id="UINC01164658">
    <property type="protein sequence ID" value="SVD65619.1"/>
    <property type="molecule type" value="Genomic_DNA"/>
</dbReference>
<dbReference type="Pfam" id="PF13432">
    <property type="entry name" value="TPR_16"/>
    <property type="match status" value="1"/>
</dbReference>
<dbReference type="AlphaFoldDB" id="A0A382X437"/>
<protein>
    <submittedName>
        <fullName evidence="1">Uncharacterized protein</fullName>
    </submittedName>
</protein>
<feature type="non-terminal residue" evidence="1">
    <location>
        <position position="273"/>
    </location>
</feature>
<gene>
    <name evidence="1" type="ORF">METZ01_LOCUS418473</name>
</gene>
<organism evidence="1">
    <name type="scientific">marine metagenome</name>
    <dbReference type="NCBI Taxonomy" id="408172"/>
    <lineage>
        <taxon>unclassified sequences</taxon>
        <taxon>metagenomes</taxon>
        <taxon>ecological metagenomes</taxon>
    </lineage>
</organism>
<dbReference type="PROSITE" id="PS50005">
    <property type="entry name" value="TPR"/>
    <property type="match status" value="2"/>
</dbReference>
<dbReference type="InterPro" id="IPR011990">
    <property type="entry name" value="TPR-like_helical_dom_sf"/>
</dbReference>
<dbReference type="Pfam" id="PF13181">
    <property type="entry name" value="TPR_8"/>
    <property type="match status" value="1"/>
</dbReference>
<proteinExistence type="predicted"/>
<evidence type="ECO:0000313" key="1">
    <source>
        <dbReference type="EMBL" id="SVD65619.1"/>
    </source>
</evidence>
<reference evidence="1" key="1">
    <citation type="submission" date="2018-05" db="EMBL/GenBank/DDBJ databases">
        <authorList>
            <person name="Lanie J.A."/>
            <person name="Ng W.-L."/>
            <person name="Kazmierczak K.M."/>
            <person name="Andrzejewski T.M."/>
            <person name="Davidsen T.M."/>
            <person name="Wayne K.J."/>
            <person name="Tettelin H."/>
            <person name="Glass J.I."/>
            <person name="Rusch D."/>
            <person name="Podicherti R."/>
            <person name="Tsui H.-C.T."/>
            <person name="Winkler M.E."/>
        </authorList>
    </citation>
    <scope>NUCLEOTIDE SEQUENCE</scope>
</reference>
<dbReference type="PANTHER" id="PTHR12558">
    <property type="entry name" value="CELL DIVISION CYCLE 16,23,27"/>
    <property type="match status" value="1"/>
</dbReference>
<dbReference type="PANTHER" id="PTHR12558:SF13">
    <property type="entry name" value="CELL DIVISION CYCLE PROTEIN 27 HOMOLOG"/>
    <property type="match status" value="1"/>
</dbReference>
<accession>A0A382X437</accession>
<dbReference type="InterPro" id="IPR019734">
    <property type="entry name" value="TPR_rpt"/>
</dbReference>